<dbReference type="RefSeq" id="WP_110793551.1">
    <property type="nucleotide sequence ID" value="NZ_QJRY01000008.1"/>
</dbReference>
<evidence type="ECO:0000313" key="2">
    <source>
        <dbReference type="Proteomes" id="UP000247536"/>
    </source>
</evidence>
<dbReference type="Proteomes" id="UP000247536">
    <property type="component" value="Unassembled WGS sequence"/>
</dbReference>
<dbReference type="SUPFAM" id="SSF52799">
    <property type="entry name" value="(Phosphotyrosine protein) phosphatases II"/>
    <property type="match status" value="1"/>
</dbReference>
<comment type="caution">
    <text evidence="1">The sequence shown here is derived from an EMBL/GenBank/DDBJ whole genome shotgun (WGS) entry which is preliminary data.</text>
</comment>
<dbReference type="InterPro" id="IPR016130">
    <property type="entry name" value="Tyr_Pase_AS"/>
</dbReference>
<gene>
    <name evidence="1" type="ORF">DMY87_20865</name>
</gene>
<accession>A0ABX5NMQ4</accession>
<dbReference type="Gene3D" id="3.90.190.10">
    <property type="entry name" value="Protein tyrosine phosphatase superfamily"/>
    <property type="match status" value="1"/>
</dbReference>
<organism evidence="1 2">
    <name type="scientific">Rhizobium wuzhouense</name>
    <dbReference type="NCBI Taxonomy" id="1986026"/>
    <lineage>
        <taxon>Bacteria</taxon>
        <taxon>Pseudomonadati</taxon>
        <taxon>Pseudomonadota</taxon>
        <taxon>Alphaproteobacteria</taxon>
        <taxon>Hyphomicrobiales</taxon>
        <taxon>Rhizobiaceae</taxon>
        <taxon>Rhizobium/Agrobacterium group</taxon>
        <taxon>Rhizobium</taxon>
    </lineage>
</organism>
<proteinExistence type="predicted"/>
<keyword evidence="2" id="KW-1185">Reference proteome</keyword>
<name>A0ABX5NMQ4_9HYPH</name>
<dbReference type="PROSITE" id="PS00383">
    <property type="entry name" value="TYR_PHOSPHATASE_1"/>
    <property type="match status" value="1"/>
</dbReference>
<evidence type="ECO:0000313" key="1">
    <source>
        <dbReference type="EMBL" id="PYB70910.1"/>
    </source>
</evidence>
<sequence>MSVIVVAPLARIAEMAVRHKASEMISLLAANQDFHRPAVIRAERHLKLGMNDITFAGTGDLIAPQEAHVAEIIDFARSWDQSAPLIVHCWMGVSRSPAAAMIASLAVHPEDDDDALARRLREASPYATPNMRLVEIGDAMLGREGRFARAVKALGRGADTDGNQPFVLPLPAREPVAP</sequence>
<reference evidence="1 2" key="1">
    <citation type="submission" date="2018-06" db="EMBL/GenBank/DDBJ databases">
        <title>Rhizobium wuzhouense sp. nov., isolated from roots of Oryza officinalis.</title>
        <authorList>
            <person name="Yuan T."/>
        </authorList>
    </citation>
    <scope>NUCLEOTIDE SEQUENCE [LARGE SCALE GENOMIC DNA]</scope>
    <source>
        <strain evidence="1 2">W44</strain>
    </source>
</reference>
<dbReference type="InterPro" id="IPR029021">
    <property type="entry name" value="Prot-tyrosine_phosphatase-like"/>
</dbReference>
<dbReference type="EMBL" id="QJRY01000008">
    <property type="protein sequence ID" value="PYB70910.1"/>
    <property type="molecule type" value="Genomic_DNA"/>
</dbReference>
<protein>
    <submittedName>
        <fullName evidence="1">Protein tyrosine phosphatase</fullName>
    </submittedName>
</protein>